<dbReference type="STRING" id="39946.B8BLQ9"/>
<protein>
    <recommendedName>
        <fullName evidence="2">DUF6598 domain-containing protein</fullName>
    </recommendedName>
</protein>
<dbReference type="Gramene" id="BGIOSGA036844-TA">
    <property type="protein sequence ID" value="BGIOSGA036844-PA"/>
    <property type="gene ID" value="BGIOSGA036844"/>
</dbReference>
<proteinExistence type="predicted"/>
<dbReference type="Pfam" id="PF07118">
    <property type="entry name" value="DUF1374"/>
    <property type="match status" value="1"/>
</dbReference>
<name>B8BLQ9_ORYSI</name>
<evidence type="ECO:0000259" key="2">
    <source>
        <dbReference type="Pfam" id="PF20241"/>
    </source>
</evidence>
<dbReference type="PIRSF" id="PIRSF002703">
    <property type="entry name" value="Thaumatin"/>
    <property type="match status" value="1"/>
</dbReference>
<dbReference type="AlphaFoldDB" id="B8BLQ9"/>
<evidence type="ECO:0000313" key="4">
    <source>
        <dbReference type="Proteomes" id="UP000007015"/>
    </source>
</evidence>
<evidence type="ECO:0000256" key="1">
    <source>
        <dbReference type="SAM" id="MobiDB-lite"/>
    </source>
</evidence>
<dbReference type="InterPro" id="IPR009804">
    <property type="entry name" value="SIFV_Orf14"/>
</dbReference>
<dbReference type="PANTHER" id="PTHR33065">
    <property type="entry name" value="OS07G0486400 PROTEIN"/>
    <property type="match status" value="1"/>
</dbReference>
<feature type="region of interest" description="Disordered" evidence="1">
    <location>
        <begin position="1"/>
        <end position="20"/>
    </location>
</feature>
<dbReference type="InterPro" id="IPR046533">
    <property type="entry name" value="DUF6598"/>
</dbReference>
<dbReference type="PANTHER" id="PTHR33065:SF88">
    <property type="entry name" value="OS11G0104220 PROTEIN"/>
    <property type="match status" value="1"/>
</dbReference>
<sequence>MVSSMKLPLVDGEEQSSYDPMGEKLKMMSSKHFLEEQRLVELELELEDEEEVEDEELAELITARDFRVSWEHRFTPRYSFNDTTTVCPIRYTEGPIPRYACCGDTLQIFSLQVKEAKGGLDWPLHDSHLLLTGPSRAVVVIDPVTFEVELKVKGKTEAEDKVLSLRVFMQHYNGEYPS</sequence>
<dbReference type="Pfam" id="PF20241">
    <property type="entry name" value="DUF6598"/>
    <property type="match status" value="1"/>
</dbReference>
<keyword evidence="4" id="KW-1185">Reference proteome</keyword>
<dbReference type="HOGENOM" id="CLU_090808_0_0_1"/>
<dbReference type="EMBL" id="CM000137">
    <property type="protein sequence ID" value="EEC68678.1"/>
    <property type="molecule type" value="Genomic_DNA"/>
</dbReference>
<dbReference type="Proteomes" id="UP000007015">
    <property type="component" value="Chromosome 12"/>
</dbReference>
<dbReference type="InterPro" id="IPR001938">
    <property type="entry name" value="Thaumatin"/>
</dbReference>
<gene>
    <name evidence="3" type="ORF">OsI_37130</name>
</gene>
<organism evidence="3 4">
    <name type="scientific">Oryza sativa subsp. indica</name>
    <name type="common">Rice</name>
    <dbReference type="NCBI Taxonomy" id="39946"/>
    <lineage>
        <taxon>Eukaryota</taxon>
        <taxon>Viridiplantae</taxon>
        <taxon>Streptophyta</taxon>
        <taxon>Embryophyta</taxon>
        <taxon>Tracheophyta</taxon>
        <taxon>Spermatophyta</taxon>
        <taxon>Magnoliopsida</taxon>
        <taxon>Liliopsida</taxon>
        <taxon>Poales</taxon>
        <taxon>Poaceae</taxon>
        <taxon>BOP clade</taxon>
        <taxon>Oryzoideae</taxon>
        <taxon>Oryzeae</taxon>
        <taxon>Oryzinae</taxon>
        <taxon>Oryza</taxon>
        <taxon>Oryza sativa</taxon>
    </lineage>
</organism>
<evidence type="ECO:0000313" key="3">
    <source>
        <dbReference type="EMBL" id="EEC68678.1"/>
    </source>
</evidence>
<feature type="domain" description="DUF6598" evidence="2">
    <location>
        <begin position="126"/>
        <end position="172"/>
    </location>
</feature>
<accession>B8BLQ9</accession>
<reference evidence="3 4" key="1">
    <citation type="journal article" date="2005" name="PLoS Biol.">
        <title>The genomes of Oryza sativa: a history of duplications.</title>
        <authorList>
            <person name="Yu J."/>
            <person name="Wang J."/>
            <person name="Lin W."/>
            <person name="Li S."/>
            <person name="Li H."/>
            <person name="Zhou J."/>
            <person name="Ni P."/>
            <person name="Dong W."/>
            <person name="Hu S."/>
            <person name="Zeng C."/>
            <person name="Zhang J."/>
            <person name="Zhang Y."/>
            <person name="Li R."/>
            <person name="Xu Z."/>
            <person name="Li S."/>
            <person name="Li X."/>
            <person name="Zheng H."/>
            <person name="Cong L."/>
            <person name="Lin L."/>
            <person name="Yin J."/>
            <person name="Geng J."/>
            <person name="Li G."/>
            <person name="Shi J."/>
            <person name="Liu J."/>
            <person name="Lv H."/>
            <person name="Li J."/>
            <person name="Wang J."/>
            <person name="Deng Y."/>
            <person name="Ran L."/>
            <person name="Shi X."/>
            <person name="Wang X."/>
            <person name="Wu Q."/>
            <person name="Li C."/>
            <person name="Ren X."/>
            <person name="Wang J."/>
            <person name="Wang X."/>
            <person name="Li D."/>
            <person name="Liu D."/>
            <person name="Zhang X."/>
            <person name="Ji Z."/>
            <person name="Zhao W."/>
            <person name="Sun Y."/>
            <person name="Zhang Z."/>
            <person name="Bao J."/>
            <person name="Han Y."/>
            <person name="Dong L."/>
            <person name="Ji J."/>
            <person name="Chen P."/>
            <person name="Wu S."/>
            <person name="Liu J."/>
            <person name="Xiao Y."/>
            <person name="Bu D."/>
            <person name="Tan J."/>
            <person name="Yang L."/>
            <person name="Ye C."/>
            <person name="Zhang J."/>
            <person name="Xu J."/>
            <person name="Zhou Y."/>
            <person name="Yu Y."/>
            <person name="Zhang B."/>
            <person name="Zhuang S."/>
            <person name="Wei H."/>
            <person name="Liu B."/>
            <person name="Lei M."/>
            <person name="Yu H."/>
            <person name="Li Y."/>
            <person name="Xu H."/>
            <person name="Wei S."/>
            <person name="He X."/>
            <person name="Fang L."/>
            <person name="Zhang Z."/>
            <person name="Zhang Y."/>
            <person name="Huang X."/>
            <person name="Su Z."/>
            <person name="Tong W."/>
            <person name="Li J."/>
            <person name="Tong Z."/>
            <person name="Li S."/>
            <person name="Ye J."/>
            <person name="Wang L."/>
            <person name="Fang L."/>
            <person name="Lei T."/>
            <person name="Chen C."/>
            <person name="Chen H."/>
            <person name="Xu Z."/>
            <person name="Li H."/>
            <person name="Huang H."/>
            <person name="Zhang F."/>
            <person name="Xu H."/>
            <person name="Li N."/>
            <person name="Zhao C."/>
            <person name="Li S."/>
            <person name="Dong L."/>
            <person name="Huang Y."/>
            <person name="Li L."/>
            <person name="Xi Y."/>
            <person name="Qi Q."/>
            <person name="Li W."/>
            <person name="Zhang B."/>
            <person name="Hu W."/>
            <person name="Zhang Y."/>
            <person name="Tian X."/>
            <person name="Jiao Y."/>
            <person name="Liang X."/>
            <person name="Jin J."/>
            <person name="Gao L."/>
            <person name="Zheng W."/>
            <person name="Hao B."/>
            <person name="Liu S."/>
            <person name="Wang W."/>
            <person name="Yuan L."/>
            <person name="Cao M."/>
            <person name="McDermott J."/>
            <person name="Samudrala R."/>
            <person name="Wang J."/>
            <person name="Wong G.K."/>
            <person name="Yang H."/>
        </authorList>
    </citation>
    <scope>NUCLEOTIDE SEQUENCE [LARGE SCALE GENOMIC DNA]</scope>
    <source>
        <strain evidence="4">cv. 93-11</strain>
    </source>
</reference>